<gene>
    <name evidence="9" type="ORF">M3D15_00805</name>
</gene>
<feature type="transmembrane region" description="Helical" evidence="8">
    <location>
        <begin position="30"/>
        <end position="49"/>
    </location>
</feature>
<evidence type="ECO:0000256" key="4">
    <source>
        <dbReference type="ARBA" id="ARBA00022692"/>
    </source>
</evidence>
<dbReference type="Proteomes" id="UP001525379">
    <property type="component" value="Unassembled WGS sequence"/>
</dbReference>
<keyword evidence="3" id="KW-1003">Cell membrane</keyword>
<evidence type="ECO:0000256" key="5">
    <source>
        <dbReference type="ARBA" id="ARBA00022989"/>
    </source>
</evidence>
<keyword evidence="2" id="KW-0813">Transport</keyword>
<keyword evidence="6 8" id="KW-0472">Membrane</keyword>
<accession>A0ABT2HU92</accession>
<dbReference type="SUPFAM" id="SSF103481">
    <property type="entry name" value="Multidrug resistance efflux transporter EmrE"/>
    <property type="match status" value="1"/>
</dbReference>
<evidence type="ECO:0000313" key="9">
    <source>
        <dbReference type="EMBL" id="MCT2041888.1"/>
    </source>
</evidence>
<dbReference type="PANTHER" id="PTHR30561:SF1">
    <property type="entry name" value="MULTIDRUG TRANSPORTER EMRE"/>
    <property type="match status" value="1"/>
</dbReference>
<sequence>MSWLWLALAIIFEILGTLSLKQAATASKRWYLAVVAGYGISYAFLAMALADIPLGVAYGIWSGVGVVAMAILGRLIFKERLTWVTGLGIVLITGGVVLIQLGSTA</sequence>
<dbReference type="InterPro" id="IPR037185">
    <property type="entry name" value="EmrE-like"/>
</dbReference>
<evidence type="ECO:0000256" key="6">
    <source>
        <dbReference type="ARBA" id="ARBA00023136"/>
    </source>
</evidence>
<evidence type="ECO:0000256" key="8">
    <source>
        <dbReference type="SAM" id="Phobius"/>
    </source>
</evidence>
<comment type="similarity">
    <text evidence="7">Belongs to the drug/metabolite transporter (DMT) superfamily. Small multidrug resistance (SMR) (TC 2.A.7.1) family.</text>
</comment>
<evidence type="ECO:0000256" key="2">
    <source>
        <dbReference type="ARBA" id="ARBA00022448"/>
    </source>
</evidence>
<dbReference type="Pfam" id="PF00893">
    <property type="entry name" value="Multi_Drug_Res"/>
    <property type="match status" value="1"/>
</dbReference>
<proteinExistence type="inferred from homology"/>
<evidence type="ECO:0000256" key="1">
    <source>
        <dbReference type="ARBA" id="ARBA00004651"/>
    </source>
</evidence>
<evidence type="ECO:0000256" key="7">
    <source>
        <dbReference type="RuleBase" id="RU003942"/>
    </source>
</evidence>
<keyword evidence="10" id="KW-1185">Reference proteome</keyword>
<dbReference type="InterPro" id="IPR045324">
    <property type="entry name" value="Small_multidrug_res"/>
</dbReference>
<dbReference type="RefSeq" id="WP_260103639.1">
    <property type="nucleotide sequence ID" value="NZ_JALXSQ010000002.1"/>
</dbReference>
<feature type="transmembrane region" description="Helical" evidence="8">
    <location>
        <begin position="56"/>
        <end position="77"/>
    </location>
</feature>
<feature type="transmembrane region" description="Helical" evidence="8">
    <location>
        <begin position="83"/>
        <end position="102"/>
    </location>
</feature>
<dbReference type="EMBL" id="JALXSQ010000002">
    <property type="protein sequence ID" value="MCT2041888.1"/>
    <property type="molecule type" value="Genomic_DNA"/>
</dbReference>
<dbReference type="InterPro" id="IPR000390">
    <property type="entry name" value="Small_drug/metabolite_transptr"/>
</dbReference>
<organism evidence="9 10">
    <name type="scientific">Pseudoclavibacter albus</name>
    <dbReference type="NCBI Taxonomy" id="272241"/>
    <lineage>
        <taxon>Bacteria</taxon>
        <taxon>Bacillati</taxon>
        <taxon>Actinomycetota</taxon>
        <taxon>Actinomycetes</taxon>
        <taxon>Micrococcales</taxon>
        <taxon>Microbacteriaceae</taxon>
        <taxon>Pseudoclavibacter</taxon>
    </lineage>
</organism>
<dbReference type="PANTHER" id="PTHR30561">
    <property type="entry name" value="SMR FAMILY PROTON-DEPENDENT DRUG EFFLUX TRANSPORTER SUGE"/>
    <property type="match status" value="1"/>
</dbReference>
<reference evidence="9 10" key="1">
    <citation type="submission" date="2022-04" db="EMBL/GenBank/DDBJ databases">
        <title>Human microbiome associated bacterial genomes.</title>
        <authorList>
            <person name="Sandstrom S."/>
            <person name="Salamzade R."/>
            <person name="Kalan L.R."/>
        </authorList>
    </citation>
    <scope>NUCLEOTIDE SEQUENCE [LARGE SCALE GENOMIC DNA]</scope>
    <source>
        <strain evidence="10">p3-SID1799</strain>
    </source>
</reference>
<comment type="subcellular location">
    <subcellularLocation>
        <location evidence="1 7">Cell membrane</location>
        <topology evidence="1 7">Multi-pass membrane protein</topology>
    </subcellularLocation>
</comment>
<name>A0ABT2HU92_9MICO</name>
<dbReference type="Gene3D" id="1.10.3730.20">
    <property type="match status" value="1"/>
</dbReference>
<keyword evidence="5 8" id="KW-1133">Transmembrane helix</keyword>
<protein>
    <submittedName>
        <fullName evidence="9">Multidrug efflux SMR transporter</fullName>
    </submittedName>
</protein>
<evidence type="ECO:0000313" key="10">
    <source>
        <dbReference type="Proteomes" id="UP001525379"/>
    </source>
</evidence>
<keyword evidence="4 7" id="KW-0812">Transmembrane</keyword>
<evidence type="ECO:0000256" key="3">
    <source>
        <dbReference type="ARBA" id="ARBA00022475"/>
    </source>
</evidence>
<comment type="caution">
    <text evidence="9">The sequence shown here is derived from an EMBL/GenBank/DDBJ whole genome shotgun (WGS) entry which is preliminary data.</text>
</comment>